<dbReference type="GO" id="GO:0005737">
    <property type="term" value="C:cytoplasm"/>
    <property type="evidence" value="ECO:0007669"/>
    <property type="project" value="TreeGrafter"/>
</dbReference>
<dbReference type="InterPro" id="IPR002638">
    <property type="entry name" value="Quinolinate_PRibosylTrfase_C"/>
</dbReference>
<dbReference type="NCBIfam" id="TIGR00078">
    <property type="entry name" value="nadC"/>
    <property type="match status" value="1"/>
</dbReference>
<evidence type="ECO:0000256" key="9">
    <source>
        <dbReference type="ARBA" id="ARBA00033102"/>
    </source>
</evidence>
<feature type="domain" description="Quinolinate phosphoribosyl transferase N-terminal" evidence="13">
    <location>
        <begin position="21"/>
        <end position="102"/>
    </location>
</feature>
<dbReference type="UniPathway" id="UPA00253">
    <property type="reaction ID" value="UER00331"/>
</dbReference>
<evidence type="ECO:0000259" key="13">
    <source>
        <dbReference type="Pfam" id="PF02749"/>
    </source>
</evidence>
<dbReference type="InterPro" id="IPR022412">
    <property type="entry name" value="Quinolinate_PRibosylTrfase_N"/>
</dbReference>
<evidence type="ECO:0000259" key="12">
    <source>
        <dbReference type="Pfam" id="PF01729"/>
    </source>
</evidence>
<dbReference type="EMBL" id="UINC01037493">
    <property type="protein sequence ID" value="SVB33052.1"/>
    <property type="molecule type" value="Genomic_DNA"/>
</dbReference>
<gene>
    <name evidence="14" type="ORF">METZ01_LOCUS185906</name>
</gene>
<protein>
    <recommendedName>
        <fullName evidence="11">Probable nicotinate-nucleotide pyrophosphorylase [carboxylating]</fullName>
        <ecNumber evidence="5">2.4.2.19</ecNumber>
    </recommendedName>
    <alternativeName>
        <fullName evidence="9">Quinolinate phosphoribosyltransferase [decarboxylating]</fullName>
    </alternativeName>
</protein>
<dbReference type="SUPFAM" id="SSF54675">
    <property type="entry name" value="Nicotinate/Quinolinate PRTase N-terminal domain-like"/>
    <property type="match status" value="1"/>
</dbReference>
<evidence type="ECO:0000313" key="14">
    <source>
        <dbReference type="EMBL" id="SVB33052.1"/>
    </source>
</evidence>
<dbReference type="FunFam" id="3.90.1170.20:FF:000001">
    <property type="entry name" value="Nicotinate-nucleotide diphosphorylase (Carboxylating)"/>
    <property type="match status" value="1"/>
</dbReference>
<evidence type="ECO:0000256" key="8">
    <source>
        <dbReference type="ARBA" id="ARBA00022679"/>
    </source>
</evidence>
<feature type="domain" description="Quinolinate phosphoribosyl transferase C-terminal" evidence="12">
    <location>
        <begin position="104"/>
        <end position="273"/>
    </location>
</feature>
<dbReference type="Pfam" id="PF01729">
    <property type="entry name" value="QRPTase_C"/>
    <property type="match status" value="1"/>
</dbReference>
<comment type="pathway">
    <text evidence="2">Cofactor biosynthesis; NAD(+) biosynthesis; nicotinate D-ribonucleotide from quinolinate: step 1/1.</text>
</comment>
<dbReference type="Gene3D" id="3.20.20.70">
    <property type="entry name" value="Aldolase class I"/>
    <property type="match status" value="1"/>
</dbReference>
<dbReference type="InterPro" id="IPR027277">
    <property type="entry name" value="NadC/ModD"/>
</dbReference>
<keyword evidence="8" id="KW-0808">Transferase</keyword>
<dbReference type="PIRSF" id="PIRSF006250">
    <property type="entry name" value="NadC_ModD"/>
    <property type="match status" value="1"/>
</dbReference>
<dbReference type="GO" id="GO:0004514">
    <property type="term" value="F:nicotinate-nucleotide diphosphorylase (carboxylating) activity"/>
    <property type="evidence" value="ECO:0007669"/>
    <property type="project" value="UniProtKB-EC"/>
</dbReference>
<evidence type="ECO:0000256" key="7">
    <source>
        <dbReference type="ARBA" id="ARBA00022676"/>
    </source>
</evidence>
<dbReference type="PANTHER" id="PTHR32179">
    <property type="entry name" value="NICOTINATE-NUCLEOTIDE PYROPHOSPHORYLASE [CARBOXYLATING]"/>
    <property type="match status" value="1"/>
</dbReference>
<evidence type="ECO:0000256" key="1">
    <source>
        <dbReference type="ARBA" id="ARBA00003237"/>
    </source>
</evidence>
<evidence type="ECO:0000256" key="2">
    <source>
        <dbReference type="ARBA" id="ARBA00004893"/>
    </source>
</evidence>
<dbReference type="PANTHER" id="PTHR32179:SF3">
    <property type="entry name" value="NICOTINATE-NUCLEOTIDE PYROPHOSPHORYLASE [CARBOXYLATING]"/>
    <property type="match status" value="1"/>
</dbReference>
<dbReference type="GO" id="GO:0034213">
    <property type="term" value="P:quinolinate catabolic process"/>
    <property type="evidence" value="ECO:0007669"/>
    <property type="project" value="TreeGrafter"/>
</dbReference>
<keyword evidence="6" id="KW-0662">Pyridine nucleotide biosynthesis</keyword>
<dbReference type="SUPFAM" id="SSF51690">
    <property type="entry name" value="Nicotinate/Quinolinate PRTase C-terminal domain-like"/>
    <property type="match status" value="1"/>
</dbReference>
<evidence type="ECO:0000256" key="10">
    <source>
        <dbReference type="ARBA" id="ARBA00047445"/>
    </source>
</evidence>
<comment type="function">
    <text evidence="1">Involved in the catabolism of quinolinic acid (QA).</text>
</comment>
<reference evidence="14" key="1">
    <citation type="submission" date="2018-05" db="EMBL/GenBank/DDBJ databases">
        <authorList>
            <person name="Lanie J.A."/>
            <person name="Ng W.-L."/>
            <person name="Kazmierczak K.M."/>
            <person name="Andrzejewski T.M."/>
            <person name="Davidsen T.M."/>
            <person name="Wayne K.J."/>
            <person name="Tettelin H."/>
            <person name="Glass J.I."/>
            <person name="Rusch D."/>
            <person name="Podicherti R."/>
            <person name="Tsui H.-C.T."/>
            <person name="Winkler M.E."/>
        </authorList>
    </citation>
    <scope>NUCLEOTIDE SEQUENCE</scope>
</reference>
<dbReference type="FunFam" id="3.20.20.70:FF:000030">
    <property type="entry name" value="Nicotinate-nucleotide pyrophosphorylase, carboxylating"/>
    <property type="match status" value="1"/>
</dbReference>
<evidence type="ECO:0000256" key="3">
    <source>
        <dbReference type="ARBA" id="ARBA00009400"/>
    </source>
</evidence>
<evidence type="ECO:0000256" key="4">
    <source>
        <dbReference type="ARBA" id="ARBA00011218"/>
    </source>
</evidence>
<dbReference type="InterPro" id="IPR013785">
    <property type="entry name" value="Aldolase_TIM"/>
</dbReference>
<proteinExistence type="inferred from homology"/>
<dbReference type="InterPro" id="IPR037128">
    <property type="entry name" value="Quinolinate_PRibosylTase_N_sf"/>
</dbReference>
<dbReference type="InterPro" id="IPR036068">
    <property type="entry name" value="Nicotinate_pribotase-like_C"/>
</dbReference>
<dbReference type="AlphaFoldDB" id="A0A382D4T1"/>
<organism evidence="14">
    <name type="scientific">marine metagenome</name>
    <dbReference type="NCBI Taxonomy" id="408172"/>
    <lineage>
        <taxon>unclassified sequences</taxon>
        <taxon>metagenomes</taxon>
        <taxon>ecological metagenomes</taxon>
    </lineage>
</organism>
<keyword evidence="7" id="KW-0328">Glycosyltransferase</keyword>
<name>A0A382D4T1_9ZZZZ</name>
<dbReference type="EC" id="2.4.2.19" evidence="5"/>
<dbReference type="CDD" id="cd01572">
    <property type="entry name" value="QPRTase"/>
    <property type="match status" value="1"/>
</dbReference>
<dbReference type="Gene3D" id="3.90.1170.20">
    <property type="entry name" value="Quinolinate phosphoribosyl transferase, N-terminal domain"/>
    <property type="match status" value="1"/>
</dbReference>
<evidence type="ECO:0000256" key="5">
    <source>
        <dbReference type="ARBA" id="ARBA00011944"/>
    </source>
</evidence>
<sequence>MDVGPKKQLLQFLAEDIQSGDITSALLPNQKIVAKIISREQGIVAGVKFAMDIFRLKGCHASPFVKDGSRLKANQIILQVSGSAKSILSCERTVLNLLSRMSGIATQTNHLISQIKKHSKKISLYSTRKTAPGLRYFDKEAVRIGGGYKHRIALDDMVMIKDNHLLLCNSMKSIIKKARKKHKHVEVEVENQNDAIFAAEYGATIIMLDNFSPTQIKKTITTLQKKKLRNRIKLEASGGINFKNINAYAKTGVDIISVGSITNSVTDLDLSLEVCPRPKK</sequence>
<dbReference type="GO" id="GO:0009435">
    <property type="term" value="P:NAD+ biosynthetic process"/>
    <property type="evidence" value="ECO:0007669"/>
    <property type="project" value="UniProtKB-UniPathway"/>
</dbReference>
<accession>A0A382D4T1</accession>
<comment type="catalytic activity">
    <reaction evidence="10">
        <text>nicotinate beta-D-ribonucleotide + CO2 + diphosphate = quinolinate + 5-phospho-alpha-D-ribose 1-diphosphate + 2 H(+)</text>
        <dbReference type="Rhea" id="RHEA:12733"/>
        <dbReference type="ChEBI" id="CHEBI:15378"/>
        <dbReference type="ChEBI" id="CHEBI:16526"/>
        <dbReference type="ChEBI" id="CHEBI:29959"/>
        <dbReference type="ChEBI" id="CHEBI:33019"/>
        <dbReference type="ChEBI" id="CHEBI:57502"/>
        <dbReference type="ChEBI" id="CHEBI:58017"/>
        <dbReference type="EC" id="2.4.2.19"/>
    </reaction>
</comment>
<comment type="subunit">
    <text evidence="4">Hexamer formed by 3 homodimers.</text>
</comment>
<dbReference type="Pfam" id="PF02749">
    <property type="entry name" value="QRPTase_N"/>
    <property type="match status" value="1"/>
</dbReference>
<dbReference type="InterPro" id="IPR004393">
    <property type="entry name" value="NadC"/>
</dbReference>
<evidence type="ECO:0000256" key="11">
    <source>
        <dbReference type="ARBA" id="ARBA00069173"/>
    </source>
</evidence>
<comment type="similarity">
    <text evidence="3">Belongs to the NadC/ModD family.</text>
</comment>
<evidence type="ECO:0000256" key="6">
    <source>
        <dbReference type="ARBA" id="ARBA00022642"/>
    </source>
</evidence>